<dbReference type="BioCyc" id="CCAL311458:G131R-954-MONOMER"/>
<dbReference type="Pfam" id="PF01935">
    <property type="entry name" value="DUF87"/>
    <property type="match status" value="1"/>
</dbReference>
<evidence type="ECO:0000313" key="6">
    <source>
        <dbReference type="EMBL" id="BAJ47985.1"/>
    </source>
</evidence>
<name>E6N6R6_CALS0</name>
<dbReference type="Proteomes" id="UP000008120">
    <property type="component" value="Chromosome"/>
</dbReference>
<protein>
    <recommendedName>
        <fullName evidence="5">Helicase HerA central domain-containing protein</fullName>
    </recommendedName>
</protein>
<reference evidence="6 8" key="1">
    <citation type="journal article" date="2005" name="Environ. Microbiol.">
        <title>Genetic and functional properties of uncultivated thermophilic crenarchaeotes from a subsurface gold mine as revealed by analysis of genome fragments.</title>
        <authorList>
            <person name="Nunoura T."/>
            <person name="Hirayama H."/>
            <person name="Takami H."/>
            <person name="Oida H."/>
            <person name="Nishi S."/>
            <person name="Shimamura S."/>
            <person name="Suzuki Y."/>
            <person name="Inagaki F."/>
            <person name="Takai K."/>
            <person name="Nealson K.H."/>
            <person name="Horikoshi K."/>
        </authorList>
    </citation>
    <scope>NUCLEOTIDE SEQUENCE [LARGE SCALE GENOMIC DNA]</scope>
</reference>
<gene>
    <name evidence="7" type="ORF">CSUB_C0945</name>
    <name evidence="6" type="ORF">HGMM_F17C01C13</name>
</gene>
<dbReference type="InterPro" id="IPR008571">
    <property type="entry name" value="HerA-like"/>
</dbReference>
<dbReference type="STRING" id="311458.CSUB_C0945"/>
<reference evidence="6 8" key="2">
    <citation type="journal article" date="2011" name="Nucleic Acids Res.">
        <title>Insights into the evolution of Archaea and eukaryotic protein modifier systems revealed by the genome of a novel archaeal group.</title>
        <authorList>
            <person name="Nunoura T."/>
            <person name="Takaki Y."/>
            <person name="Kakuta J."/>
            <person name="Nishi S."/>
            <person name="Sugahara J."/>
            <person name="Kazama H."/>
            <person name="Chee G."/>
            <person name="Hattori M."/>
            <person name="Kanai A."/>
            <person name="Atomi H."/>
            <person name="Takai K."/>
            <person name="Takami H."/>
        </authorList>
    </citation>
    <scope>NUCLEOTIDE SEQUENCE [LARGE SCALE GENOMIC DNA]</scope>
</reference>
<evidence type="ECO:0000256" key="3">
    <source>
        <dbReference type="ARBA" id="ARBA00048954"/>
    </source>
</evidence>
<comment type="catalytic activity">
    <reaction evidence="2">
        <text>Couples ATP hydrolysis with the unwinding of duplex DNA by translocating in the 3'-5' direction.</text>
        <dbReference type="EC" id="5.6.2.4"/>
    </reaction>
</comment>
<comment type="similarity">
    <text evidence="1">Belongs to the HerA family.</text>
</comment>
<comment type="catalytic activity">
    <reaction evidence="4">
        <text>ATP + H2O = ADP + phosphate + H(+)</text>
        <dbReference type="Rhea" id="RHEA:13065"/>
        <dbReference type="ChEBI" id="CHEBI:15377"/>
        <dbReference type="ChEBI" id="CHEBI:15378"/>
        <dbReference type="ChEBI" id="CHEBI:30616"/>
        <dbReference type="ChEBI" id="CHEBI:43474"/>
        <dbReference type="ChEBI" id="CHEBI:456216"/>
        <dbReference type="EC" id="5.6.2.4"/>
    </reaction>
</comment>
<dbReference type="PANTHER" id="PTHR42957:SF1">
    <property type="entry name" value="HELICASE MJ1565-RELATED"/>
    <property type="match status" value="1"/>
</dbReference>
<dbReference type="AlphaFoldDB" id="E6N6R6"/>
<evidence type="ECO:0000256" key="4">
    <source>
        <dbReference type="ARBA" id="ARBA00048988"/>
    </source>
</evidence>
<dbReference type="GO" id="GO:0043139">
    <property type="term" value="F:5'-3' DNA helicase activity"/>
    <property type="evidence" value="ECO:0007669"/>
    <property type="project" value="UniProtKB-EC"/>
</dbReference>
<evidence type="ECO:0000256" key="1">
    <source>
        <dbReference type="ARBA" id="ARBA00007816"/>
    </source>
</evidence>
<sequence length="496" mass="54937">MKEVGIVCGESRPEGIAFTGPKSVRVGDFVTVETEDGPVLYMVESSRVQSELLSGMVDYITAEEARRASSKNPRDRVRIGIARALGLVEELRRGRRIYPTLPPEPGSLVKLADDGLLSEGYRPDGHRWVEVGSLLRRPGVRVNIDLNAVASRHLAILAITGRGKSNLLALLAKRVAEKNGTMVIVDYHAEYEGLRIKGIKHIIPKLNPSRLPVEELADVLGVREKAEKQRALLHKVVDEDVREGQDFWGEVKKKLSEIAKNEKIISQDRAVASRLLEIINRALRVRGQIFDTNAKRLIDSIYPNRINVLDVSGYTEIQAQILVAHLLEELLEDRKDAVRGEGDVRLRSPVIVALEEAHVFIPSEGGSLCSDIVERIAREGRKFGLSLILVSQRPSRLDADVVSQIGSFAISGLTHPRDQTFVQEVTDEVTSELGASLPSLNPGEMILVGNFVRAPALVRIDLVEEKLIGRDIDAVSEWGNDAELRPSYTTEELLRL</sequence>
<evidence type="ECO:0000259" key="5">
    <source>
        <dbReference type="Pfam" id="PF01935"/>
    </source>
</evidence>
<comment type="catalytic activity">
    <reaction evidence="3">
        <text>ATP + H2O = ADP + phosphate + H(+)</text>
        <dbReference type="Rhea" id="RHEA:13065"/>
        <dbReference type="ChEBI" id="CHEBI:15377"/>
        <dbReference type="ChEBI" id="CHEBI:15378"/>
        <dbReference type="ChEBI" id="CHEBI:30616"/>
        <dbReference type="ChEBI" id="CHEBI:43474"/>
        <dbReference type="ChEBI" id="CHEBI:456216"/>
        <dbReference type="EC" id="5.6.2.3"/>
    </reaction>
</comment>
<dbReference type="EMBL" id="AP011851">
    <property type="protein sequence ID" value="BAJ47985.1"/>
    <property type="molecule type" value="Genomic_DNA"/>
</dbReference>
<dbReference type="PANTHER" id="PTHR42957">
    <property type="entry name" value="HELICASE MJ1565-RELATED"/>
    <property type="match status" value="1"/>
</dbReference>
<dbReference type="GO" id="GO:0043138">
    <property type="term" value="F:3'-5' DNA helicase activity"/>
    <property type="evidence" value="ECO:0007669"/>
    <property type="project" value="UniProtKB-EC"/>
</dbReference>
<dbReference type="InterPro" id="IPR027417">
    <property type="entry name" value="P-loop_NTPase"/>
</dbReference>
<dbReference type="KEGG" id="csu:CSUB_C0945"/>
<dbReference type="EMBL" id="BA000048">
    <property type="protein sequence ID" value="BAJ50799.1"/>
    <property type="molecule type" value="Genomic_DNA"/>
</dbReference>
<dbReference type="InterPro" id="IPR002789">
    <property type="entry name" value="HerA_central"/>
</dbReference>
<evidence type="ECO:0000313" key="7">
    <source>
        <dbReference type="EMBL" id="BAJ50799.1"/>
    </source>
</evidence>
<dbReference type="SUPFAM" id="SSF52540">
    <property type="entry name" value="P-loop containing nucleoside triphosphate hydrolases"/>
    <property type="match status" value="1"/>
</dbReference>
<evidence type="ECO:0000256" key="2">
    <source>
        <dbReference type="ARBA" id="ARBA00034617"/>
    </source>
</evidence>
<dbReference type="Gene3D" id="3.40.50.300">
    <property type="entry name" value="P-loop containing nucleotide triphosphate hydrolases"/>
    <property type="match status" value="2"/>
</dbReference>
<organism evidence="6 8">
    <name type="scientific">Caldiarchaeum subterraneum</name>
    <dbReference type="NCBI Taxonomy" id="311458"/>
    <lineage>
        <taxon>Archaea</taxon>
        <taxon>Nitrososphaerota</taxon>
        <taxon>Candidatus Caldarchaeales</taxon>
        <taxon>Candidatus Caldarchaeaceae</taxon>
        <taxon>Candidatus Caldarchaeum</taxon>
    </lineage>
</organism>
<proteinExistence type="inferred from homology"/>
<feature type="domain" description="Helicase HerA central" evidence="5">
    <location>
        <begin position="129"/>
        <end position="329"/>
    </location>
</feature>
<accession>E6N6R6</accession>
<evidence type="ECO:0000313" key="8">
    <source>
        <dbReference type="Proteomes" id="UP000008120"/>
    </source>
</evidence>